<sequence>MASPSHRLAISATPTPATSFFSNNTRLSSSFTSSGAASSAVTAAPVVPSLHGTGGLLPANASHNINLKFVQTTYWSCVQWPTTVHCGWHEPILDASNGAGLPGRGQEGPRRAAGAGLVAGLLGLFLAAA</sequence>
<reference evidence="1 2" key="1">
    <citation type="submission" date="2023-01" db="EMBL/GenBank/DDBJ databases">
        <title>Analysis of 21 Apiospora genomes using comparative genomics revels a genus with tremendous synthesis potential of carbohydrate active enzymes and secondary metabolites.</title>
        <authorList>
            <person name="Sorensen T."/>
        </authorList>
    </citation>
    <scope>NUCLEOTIDE SEQUENCE [LARGE SCALE GENOMIC DNA]</scope>
    <source>
        <strain evidence="1 2">CBS 20057</strain>
    </source>
</reference>
<evidence type="ECO:0000313" key="1">
    <source>
        <dbReference type="EMBL" id="KAK8037776.1"/>
    </source>
</evidence>
<dbReference type="Proteomes" id="UP001396898">
    <property type="component" value="Unassembled WGS sequence"/>
</dbReference>
<keyword evidence="2" id="KW-1185">Reference proteome</keyword>
<gene>
    <name evidence="1" type="ORF">PG991_001122</name>
</gene>
<evidence type="ECO:0000313" key="2">
    <source>
        <dbReference type="Proteomes" id="UP001396898"/>
    </source>
</evidence>
<dbReference type="EMBL" id="JAQQWI010000002">
    <property type="protein sequence ID" value="KAK8037776.1"/>
    <property type="molecule type" value="Genomic_DNA"/>
</dbReference>
<proteinExistence type="predicted"/>
<comment type="caution">
    <text evidence="1">The sequence shown here is derived from an EMBL/GenBank/DDBJ whole genome shotgun (WGS) entry which is preliminary data.</text>
</comment>
<name>A0ABR1SV97_9PEZI</name>
<accession>A0ABR1SV97</accession>
<organism evidence="1 2">
    <name type="scientific">Apiospora marii</name>
    <dbReference type="NCBI Taxonomy" id="335849"/>
    <lineage>
        <taxon>Eukaryota</taxon>
        <taxon>Fungi</taxon>
        <taxon>Dikarya</taxon>
        <taxon>Ascomycota</taxon>
        <taxon>Pezizomycotina</taxon>
        <taxon>Sordariomycetes</taxon>
        <taxon>Xylariomycetidae</taxon>
        <taxon>Amphisphaeriales</taxon>
        <taxon>Apiosporaceae</taxon>
        <taxon>Apiospora</taxon>
    </lineage>
</organism>
<protein>
    <submittedName>
        <fullName evidence="1">Uncharacterized protein</fullName>
    </submittedName>
</protein>